<gene>
    <name evidence="1" type="ORF">DARMORV10_C04P45250.1</name>
</gene>
<dbReference type="SMR" id="A0A816JEF2"/>
<evidence type="ECO:0000313" key="1">
    <source>
        <dbReference type="EMBL" id="CAF1858511.1"/>
    </source>
</evidence>
<dbReference type="EMBL" id="HG994368">
    <property type="protein sequence ID" value="CAF1858511.1"/>
    <property type="molecule type" value="Genomic_DNA"/>
</dbReference>
<protein>
    <submittedName>
        <fullName evidence="1">(rape) hypothetical protein</fullName>
    </submittedName>
</protein>
<reference evidence="1" key="1">
    <citation type="submission" date="2021-01" db="EMBL/GenBank/DDBJ databases">
        <authorList>
            <consortium name="Genoscope - CEA"/>
            <person name="William W."/>
        </authorList>
    </citation>
    <scope>NUCLEOTIDE SEQUENCE</scope>
</reference>
<name>A0A816JEF2_BRANA</name>
<proteinExistence type="predicted"/>
<sequence length="117" mass="13551">MASLGEGDKEGYFNTFNNRFHLFKWADGSALEEIEDMKMKFFNLERASRSLVKDNKNFNSELEILIMDTCACESVVTGLEKELRGFEKELQDSKMEAAMAIRSYFGVFMMYFGDDHL</sequence>
<organism evidence="1">
    <name type="scientific">Brassica napus</name>
    <name type="common">Rape</name>
    <dbReference type="NCBI Taxonomy" id="3708"/>
    <lineage>
        <taxon>Eukaryota</taxon>
        <taxon>Viridiplantae</taxon>
        <taxon>Streptophyta</taxon>
        <taxon>Embryophyta</taxon>
        <taxon>Tracheophyta</taxon>
        <taxon>Spermatophyta</taxon>
        <taxon>Magnoliopsida</taxon>
        <taxon>eudicotyledons</taxon>
        <taxon>Gunneridae</taxon>
        <taxon>Pentapetalae</taxon>
        <taxon>rosids</taxon>
        <taxon>malvids</taxon>
        <taxon>Brassicales</taxon>
        <taxon>Brassicaceae</taxon>
        <taxon>Brassiceae</taxon>
        <taxon>Brassica</taxon>
    </lineage>
</organism>
<accession>A0A816JEF2</accession>
<dbReference type="Proteomes" id="UP001295469">
    <property type="component" value="Chromosome C04"/>
</dbReference>
<dbReference type="AlphaFoldDB" id="A0A816JEF2"/>